<dbReference type="EMBL" id="JBHSXQ010000003">
    <property type="protein sequence ID" value="MFC6905939.1"/>
    <property type="molecule type" value="Genomic_DNA"/>
</dbReference>
<accession>A0ABD5VAJ7</accession>
<evidence type="ECO:0000313" key="2">
    <source>
        <dbReference type="EMBL" id="MFC6905939.1"/>
    </source>
</evidence>
<evidence type="ECO:0000313" key="3">
    <source>
        <dbReference type="Proteomes" id="UP001596312"/>
    </source>
</evidence>
<dbReference type="RefSeq" id="WP_340604469.1">
    <property type="nucleotide sequence ID" value="NZ_JBBMXV010000003.1"/>
</dbReference>
<evidence type="ECO:0000256" key="1">
    <source>
        <dbReference type="SAM" id="Phobius"/>
    </source>
</evidence>
<name>A0ABD5VAJ7_9EURY</name>
<keyword evidence="3" id="KW-1185">Reference proteome</keyword>
<dbReference type="AlphaFoldDB" id="A0ABD5VAJ7"/>
<keyword evidence="1" id="KW-0812">Transmembrane</keyword>
<keyword evidence="1" id="KW-1133">Transmembrane helix</keyword>
<keyword evidence="1" id="KW-0472">Membrane</keyword>
<feature type="transmembrane region" description="Helical" evidence="1">
    <location>
        <begin position="6"/>
        <end position="28"/>
    </location>
</feature>
<dbReference type="Pfam" id="PF25959">
    <property type="entry name" value="DUF7996"/>
    <property type="match status" value="1"/>
</dbReference>
<gene>
    <name evidence="2" type="ORF">ACFQGH_12125</name>
</gene>
<sequence length="79" mass="8728">MVELSGKAAFVIVLVTGVVVPGVMNYVLSVVLGQEALGRLVWVLGFGLMIGVIWYGWLRPLDFQGPEREPEEAERKVKD</sequence>
<feature type="transmembrane region" description="Helical" evidence="1">
    <location>
        <begin position="40"/>
        <end position="58"/>
    </location>
</feature>
<organism evidence="2 3">
    <name type="scientific">Halalkalicoccus tibetensis</name>
    <dbReference type="NCBI Taxonomy" id="175632"/>
    <lineage>
        <taxon>Archaea</taxon>
        <taxon>Methanobacteriati</taxon>
        <taxon>Methanobacteriota</taxon>
        <taxon>Stenosarchaea group</taxon>
        <taxon>Halobacteria</taxon>
        <taxon>Halobacteriales</taxon>
        <taxon>Halococcaceae</taxon>
        <taxon>Halalkalicoccus</taxon>
    </lineage>
</organism>
<dbReference type="InterPro" id="IPR058309">
    <property type="entry name" value="DUF7996"/>
</dbReference>
<proteinExistence type="predicted"/>
<dbReference type="Proteomes" id="UP001596312">
    <property type="component" value="Unassembled WGS sequence"/>
</dbReference>
<reference evidence="2 3" key="1">
    <citation type="journal article" date="2019" name="Int. J. Syst. Evol. Microbiol.">
        <title>The Global Catalogue of Microorganisms (GCM) 10K type strain sequencing project: providing services to taxonomists for standard genome sequencing and annotation.</title>
        <authorList>
            <consortium name="The Broad Institute Genomics Platform"/>
            <consortium name="The Broad Institute Genome Sequencing Center for Infectious Disease"/>
            <person name="Wu L."/>
            <person name="Ma J."/>
        </authorList>
    </citation>
    <scope>NUCLEOTIDE SEQUENCE [LARGE SCALE GENOMIC DNA]</scope>
    <source>
        <strain evidence="2 3">CGMCC 1.3240</strain>
    </source>
</reference>
<protein>
    <submittedName>
        <fullName evidence="2">Uncharacterized protein</fullName>
    </submittedName>
</protein>
<comment type="caution">
    <text evidence="2">The sequence shown here is derived from an EMBL/GenBank/DDBJ whole genome shotgun (WGS) entry which is preliminary data.</text>
</comment>